<dbReference type="GO" id="GO:0046961">
    <property type="term" value="F:proton-transporting ATPase activity, rotational mechanism"/>
    <property type="evidence" value="ECO:0007669"/>
    <property type="project" value="InterPro"/>
</dbReference>
<gene>
    <name evidence="1" type="primary">Os07g0549700_1</name>
    <name evidence="1" type="ORF">g.98530</name>
</gene>
<dbReference type="PANTHER" id="PTHR10698:SF0">
    <property type="entry name" value="V-TYPE PROTON ATPASE SUBUNIT H"/>
    <property type="match status" value="1"/>
</dbReference>
<proteinExistence type="predicted"/>
<sequence>LLLPLSPFPLPPSVGIRSFSSLSLSGTETSLAAFVPSGGIGRMAELDTQQVLTRDIPWETYMTAKLITRRCLQLLRRYDKRSESNRAALLDDEGPEYIRVFVNILRNISKEETVEYVLALFDEMLTANPKRARLFHDRALASEDTYKPFLRLLWNSNWFIQEKSCKILSLIVSMRPKTENNVLSNGEASHSKNNFTTVDDVLKGLVEWLCAQLKNPTHPTRGVPTAINSLATLLREPFVRTLFVQGDGVKLLIPLIVPASTQQSIQVIEYCVFCCWCCYYYDYYLLIFFHIGRNSFCPWDAKSANSDP</sequence>
<dbReference type="EMBL" id="GDJX01018670">
    <property type="protein sequence ID" value="JAT49266.1"/>
    <property type="molecule type" value="Transcribed_RNA"/>
</dbReference>
<organism evidence="1">
    <name type="scientific">Anthurium amnicola</name>
    <dbReference type="NCBI Taxonomy" id="1678845"/>
    <lineage>
        <taxon>Eukaryota</taxon>
        <taxon>Viridiplantae</taxon>
        <taxon>Streptophyta</taxon>
        <taxon>Embryophyta</taxon>
        <taxon>Tracheophyta</taxon>
        <taxon>Spermatophyta</taxon>
        <taxon>Magnoliopsida</taxon>
        <taxon>Liliopsida</taxon>
        <taxon>Araceae</taxon>
        <taxon>Pothoideae</taxon>
        <taxon>Potheae</taxon>
        <taxon>Anthurium</taxon>
    </lineage>
</organism>
<dbReference type="InterPro" id="IPR004908">
    <property type="entry name" value="ATPase_V1-cplx_hsu"/>
</dbReference>
<feature type="non-terminal residue" evidence="1">
    <location>
        <position position="308"/>
    </location>
</feature>
<dbReference type="Gene3D" id="1.25.10.10">
    <property type="entry name" value="Leucine-rich Repeat Variant"/>
    <property type="match status" value="1"/>
</dbReference>
<dbReference type="InterPro" id="IPR011989">
    <property type="entry name" value="ARM-like"/>
</dbReference>
<dbReference type="GO" id="GO:0000221">
    <property type="term" value="C:vacuolar proton-transporting V-type ATPase, V1 domain"/>
    <property type="evidence" value="ECO:0007669"/>
    <property type="project" value="InterPro"/>
</dbReference>
<reference evidence="1" key="1">
    <citation type="submission" date="2015-07" db="EMBL/GenBank/DDBJ databases">
        <title>Transcriptome Assembly of Anthurium amnicola.</title>
        <authorList>
            <person name="Suzuki J."/>
        </authorList>
    </citation>
    <scope>NUCLEOTIDE SEQUENCE</scope>
</reference>
<protein>
    <submittedName>
        <fullName evidence="1">Putative V-type proton ATPase subunit H</fullName>
    </submittedName>
</protein>
<feature type="non-terminal residue" evidence="1">
    <location>
        <position position="1"/>
    </location>
</feature>
<dbReference type="AlphaFoldDB" id="A0A1D1Y3T0"/>
<evidence type="ECO:0000313" key="1">
    <source>
        <dbReference type="EMBL" id="JAT49266.1"/>
    </source>
</evidence>
<accession>A0A1D1Y3T0</accession>
<dbReference type="Pfam" id="PF03224">
    <property type="entry name" value="V-ATPase_H_N"/>
    <property type="match status" value="1"/>
</dbReference>
<dbReference type="PANTHER" id="PTHR10698">
    <property type="entry name" value="V-TYPE PROTON ATPASE SUBUNIT H"/>
    <property type="match status" value="1"/>
</dbReference>
<name>A0A1D1Y3T0_9ARAE</name>
<dbReference type="InterPro" id="IPR016024">
    <property type="entry name" value="ARM-type_fold"/>
</dbReference>
<dbReference type="SUPFAM" id="SSF48371">
    <property type="entry name" value="ARM repeat"/>
    <property type="match status" value="1"/>
</dbReference>